<reference evidence="2 3" key="1">
    <citation type="submission" date="2020-08" db="EMBL/GenBank/DDBJ databases">
        <title>Sequencing the genomes of 1000 actinobacteria strains.</title>
        <authorList>
            <person name="Klenk H.-P."/>
        </authorList>
    </citation>
    <scope>NUCLEOTIDE SEQUENCE [LARGE SCALE GENOMIC DNA]</scope>
    <source>
        <strain evidence="2 3">DSM 45362</strain>
    </source>
</reference>
<proteinExistence type="predicted"/>
<feature type="signal peptide" evidence="1">
    <location>
        <begin position="1"/>
        <end position="28"/>
    </location>
</feature>
<dbReference type="AlphaFoldDB" id="A0A841BMB5"/>
<dbReference type="EMBL" id="JACHMN010000002">
    <property type="protein sequence ID" value="MBB5867902.1"/>
    <property type="molecule type" value="Genomic_DNA"/>
</dbReference>
<evidence type="ECO:0000313" key="3">
    <source>
        <dbReference type="Proteomes" id="UP000587527"/>
    </source>
</evidence>
<evidence type="ECO:0000256" key="1">
    <source>
        <dbReference type="SAM" id="SignalP"/>
    </source>
</evidence>
<dbReference type="Proteomes" id="UP000587527">
    <property type="component" value="Unassembled WGS sequence"/>
</dbReference>
<name>A0A841BMB5_9ACTN</name>
<sequence>MRALLRSSLAALGIAAAVVVLPASPAQAAWYEMGPYGTLAQCDDDRAYFNSLDDYYAQACRYQNRSGTLYDGYYFNLFYQDA</sequence>
<gene>
    <name evidence="2" type="ORF">F4553_001281</name>
</gene>
<evidence type="ECO:0000313" key="2">
    <source>
        <dbReference type="EMBL" id="MBB5867902.1"/>
    </source>
</evidence>
<feature type="chain" id="PRO_5032863215" description="Secreted protein" evidence="1">
    <location>
        <begin position="29"/>
        <end position="82"/>
    </location>
</feature>
<keyword evidence="1" id="KW-0732">Signal</keyword>
<dbReference type="RefSeq" id="WP_184833415.1">
    <property type="nucleotide sequence ID" value="NZ_JACHMN010000002.1"/>
</dbReference>
<organism evidence="2 3">
    <name type="scientific">Allocatelliglobosispora scoriae</name>
    <dbReference type="NCBI Taxonomy" id="643052"/>
    <lineage>
        <taxon>Bacteria</taxon>
        <taxon>Bacillati</taxon>
        <taxon>Actinomycetota</taxon>
        <taxon>Actinomycetes</taxon>
        <taxon>Micromonosporales</taxon>
        <taxon>Micromonosporaceae</taxon>
        <taxon>Allocatelliglobosispora</taxon>
    </lineage>
</organism>
<evidence type="ECO:0008006" key="4">
    <source>
        <dbReference type="Google" id="ProtNLM"/>
    </source>
</evidence>
<accession>A0A841BMB5</accession>
<protein>
    <recommendedName>
        <fullName evidence="4">Secreted protein</fullName>
    </recommendedName>
</protein>
<keyword evidence="3" id="KW-1185">Reference proteome</keyword>
<comment type="caution">
    <text evidence="2">The sequence shown here is derived from an EMBL/GenBank/DDBJ whole genome shotgun (WGS) entry which is preliminary data.</text>
</comment>